<accession>A0A4R2M366</accession>
<proteinExistence type="predicted"/>
<name>A0A4R2M366_RUBGE</name>
<dbReference type="RefSeq" id="WP_200222325.1">
    <property type="nucleotide sequence ID" value="NZ_CP181386.1"/>
</dbReference>
<dbReference type="GeneID" id="99682877"/>
<organism evidence="2 3">
    <name type="scientific">Rubrivivax gelatinosus</name>
    <name type="common">Rhodocyclus gelatinosus</name>
    <name type="synonym">Rhodopseudomonas gelatinosa</name>
    <dbReference type="NCBI Taxonomy" id="28068"/>
    <lineage>
        <taxon>Bacteria</taxon>
        <taxon>Pseudomonadati</taxon>
        <taxon>Pseudomonadota</taxon>
        <taxon>Betaproteobacteria</taxon>
        <taxon>Burkholderiales</taxon>
        <taxon>Sphaerotilaceae</taxon>
        <taxon>Rubrivivax</taxon>
    </lineage>
</organism>
<dbReference type="EMBL" id="SLXD01000013">
    <property type="protein sequence ID" value="TCP00441.1"/>
    <property type="molecule type" value="Genomic_DNA"/>
</dbReference>
<reference evidence="2 3" key="1">
    <citation type="submission" date="2019-03" db="EMBL/GenBank/DDBJ databases">
        <title>Genomic Encyclopedia of Type Strains, Phase IV (KMG-IV): sequencing the most valuable type-strain genomes for metagenomic binning, comparative biology and taxonomic classification.</title>
        <authorList>
            <person name="Goeker M."/>
        </authorList>
    </citation>
    <scope>NUCLEOTIDE SEQUENCE [LARGE SCALE GENOMIC DNA]</scope>
    <source>
        <strain evidence="2 3">DSM 1709</strain>
    </source>
</reference>
<evidence type="ECO:0000313" key="2">
    <source>
        <dbReference type="EMBL" id="TCP00441.1"/>
    </source>
</evidence>
<evidence type="ECO:0000256" key="1">
    <source>
        <dbReference type="SAM" id="MobiDB-lite"/>
    </source>
</evidence>
<feature type="region of interest" description="Disordered" evidence="1">
    <location>
        <begin position="89"/>
        <end position="108"/>
    </location>
</feature>
<evidence type="ECO:0000313" key="3">
    <source>
        <dbReference type="Proteomes" id="UP000295106"/>
    </source>
</evidence>
<comment type="caution">
    <text evidence="2">The sequence shown here is derived from an EMBL/GenBank/DDBJ whole genome shotgun (WGS) entry which is preliminary data.</text>
</comment>
<feature type="compositionally biased region" description="Basic and acidic residues" evidence="1">
    <location>
        <begin position="99"/>
        <end position="108"/>
    </location>
</feature>
<protein>
    <submittedName>
        <fullName evidence="2">Uncharacterized protein</fullName>
    </submittedName>
</protein>
<sequence>MKAQVQTPARFVAPKLEEDLSLDATPPGDGEIVQRPDGWYWLAATGRQEFGPYDSEDDALQAMEAACDGEIEPGETLFEAEQELGIADWLDPDTGEPAEGVHTRLEDH</sequence>
<dbReference type="Proteomes" id="UP000295106">
    <property type="component" value="Unassembled WGS sequence"/>
</dbReference>
<gene>
    <name evidence="2" type="ORF">EV684_11372</name>
</gene>
<dbReference type="AlphaFoldDB" id="A0A4R2M366"/>